<dbReference type="Proteomes" id="UP000220828">
    <property type="component" value="Unassembled WGS sequence"/>
</dbReference>
<organism evidence="1 2">
    <name type="scientific">Flavobacterium branchiophilum</name>
    <dbReference type="NCBI Taxonomy" id="55197"/>
    <lineage>
        <taxon>Bacteria</taxon>
        <taxon>Pseudomonadati</taxon>
        <taxon>Bacteroidota</taxon>
        <taxon>Flavobacteriia</taxon>
        <taxon>Flavobacteriales</taxon>
        <taxon>Flavobacteriaceae</taxon>
        <taxon>Flavobacterium</taxon>
    </lineage>
</organism>
<proteinExistence type="predicted"/>
<evidence type="ECO:0000313" key="2">
    <source>
        <dbReference type="Proteomes" id="UP000220828"/>
    </source>
</evidence>
<accession>A0A2H3K8K4</accession>
<gene>
    <name evidence="1" type="ORF">B0A77_14340</name>
</gene>
<comment type="caution">
    <text evidence="1">The sequence shown here is derived from an EMBL/GenBank/DDBJ whole genome shotgun (WGS) entry which is preliminary data.</text>
</comment>
<reference evidence="1 2" key="1">
    <citation type="submission" date="2017-09" db="EMBL/GenBank/DDBJ databases">
        <title>Whole genomes of Flavobacteriaceae.</title>
        <authorList>
            <person name="Stine C."/>
            <person name="Li C."/>
            <person name="Tadesse D."/>
        </authorList>
    </citation>
    <scope>NUCLEOTIDE SEQUENCE [LARGE SCALE GENOMIC DNA]</scope>
    <source>
        <strain evidence="1 2">ATCC 35036</strain>
    </source>
</reference>
<dbReference type="EMBL" id="PCMW01000117">
    <property type="protein sequence ID" value="PDS22073.1"/>
    <property type="molecule type" value="Genomic_DNA"/>
</dbReference>
<sequence>MLMQSMMLQFHLIIVNKATITLYLLKNIRFKNVRIVFLQLFFKKNRIYRYKANLIEQLHIVSPYWCFLSKKR</sequence>
<name>A0A2H3K8K4_9FLAO</name>
<dbReference type="AlphaFoldDB" id="A0A2H3K8K4"/>
<evidence type="ECO:0000313" key="1">
    <source>
        <dbReference type="EMBL" id="PDS22073.1"/>
    </source>
</evidence>
<protein>
    <submittedName>
        <fullName evidence="1">Uncharacterized protein</fullName>
    </submittedName>
</protein>